<evidence type="ECO:0000256" key="1">
    <source>
        <dbReference type="ARBA" id="ARBA00004123"/>
    </source>
</evidence>
<proteinExistence type="predicted"/>
<feature type="non-terminal residue" evidence="7">
    <location>
        <position position="1"/>
    </location>
</feature>
<evidence type="ECO:0000256" key="2">
    <source>
        <dbReference type="ARBA" id="ARBA00004496"/>
    </source>
</evidence>
<keyword evidence="3" id="KW-0963">Cytoplasm</keyword>
<dbReference type="PANTHER" id="PTHR13339">
    <property type="entry name" value="COP9 SIGNALOSOME COMPLEX SUBUNIT 8"/>
    <property type="match status" value="1"/>
</dbReference>
<comment type="caution">
    <text evidence="7">The sequence shown here is derived from an EMBL/GenBank/DDBJ whole genome shotgun (WGS) entry which is preliminary data.</text>
</comment>
<protein>
    <submittedName>
        <fullName evidence="7">COP9 signalosome complex subunit 8</fullName>
    </submittedName>
</protein>
<keyword evidence="4" id="KW-0736">Signalosome</keyword>
<dbReference type="EMBL" id="JAGKQH010000011">
    <property type="protein sequence ID" value="KAG6588823.1"/>
    <property type="molecule type" value="Genomic_DNA"/>
</dbReference>
<dbReference type="GO" id="GO:0005737">
    <property type="term" value="C:cytoplasm"/>
    <property type="evidence" value="ECO:0007669"/>
    <property type="project" value="UniProtKB-SubCell"/>
</dbReference>
<comment type="subcellular location">
    <subcellularLocation>
        <location evidence="2">Cytoplasm</location>
    </subcellularLocation>
    <subcellularLocation>
        <location evidence="1">Nucleus</location>
    </subcellularLocation>
</comment>
<accession>A0AAV6MZ08</accession>
<dbReference type="AlphaFoldDB" id="A0AAV6MZ08"/>
<gene>
    <name evidence="7" type="primary">CSN8</name>
    <name evidence="7" type="ORF">SDJN03_17388</name>
</gene>
<organism evidence="7 8">
    <name type="scientific">Cucurbita argyrosperma subsp. sororia</name>
    <dbReference type="NCBI Taxonomy" id="37648"/>
    <lineage>
        <taxon>Eukaryota</taxon>
        <taxon>Viridiplantae</taxon>
        <taxon>Streptophyta</taxon>
        <taxon>Embryophyta</taxon>
        <taxon>Tracheophyta</taxon>
        <taxon>Spermatophyta</taxon>
        <taxon>Magnoliopsida</taxon>
        <taxon>eudicotyledons</taxon>
        <taxon>Gunneridae</taxon>
        <taxon>Pentapetalae</taxon>
        <taxon>rosids</taxon>
        <taxon>fabids</taxon>
        <taxon>Cucurbitales</taxon>
        <taxon>Cucurbitaceae</taxon>
        <taxon>Cucurbiteae</taxon>
        <taxon>Cucurbita</taxon>
    </lineage>
</organism>
<dbReference type="GO" id="GO:0000338">
    <property type="term" value="P:protein deneddylation"/>
    <property type="evidence" value="ECO:0007669"/>
    <property type="project" value="InterPro"/>
</dbReference>
<dbReference type="GO" id="GO:0010387">
    <property type="term" value="P:COP9 signalosome assembly"/>
    <property type="evidence" value="ECO:0007669"/>
    <property type="project" value="InterPro"/>
</dbReference>
<reference evidence="7 8" key="1">
    <citation type="journal article" date="2021" name="Hortic Res">
        <title>The domestication of Cucurbita argyrosperma as revealed by the genome of its wild relative.</title>
        <authorList>
            <person name="Barrera-Redondo J."/>
            <person name="Sanchez-de la Vega G."/>
            <person name="Aguirre-Liguori J.A."/>
            <person name="Castellanos-Morales G."/>
            <person name="Gutierrez-Guerrero Y.T."/>
            <person name="Aguirre-Dugua X."/>
            <person name="Aguirre-Planter E."/>
            <person name="Tenaillon M.I."/>
            <person name="Lira-Saade R."/>
            <person name="Eguiarte L.E."/>
        </authorList>
    </citation>
    <scope>NUCLEOTIDE SEQUENCE [LARGE SCALE GENOMIC DNA]</scope>
    <source>
        <strain evidence="7">JBR-2021</strain>
    </source>
</reference>
<evidence type="ECO:0000256" key="4">
    <source>
        <dbReference type="ARBA" id="ARBA00022790"/>
    </source>
</evidence>
<evidence type="ECO:0000313" key="8">
    <source>
        <dbReference type="Proteomes" id="UP000685013"/>
    </source>
</evidence>
<dbReference type="Pfam" id="PF10075">
    <property type="entry name" value="CSN8_PSD8_EIF3K"/>
    <property type="match status" value="1"/>
</dbReference>
<evidence type="ECO:0000256" key="5">
    <source>
        <dbReference type="ARBA" id="ARBA00023242"/>
    </source>
</evidence>
<feature type="domain" description="CSN8/PSMD8/EIF3K" evidence="6">
    <location>
        <begin position="38"/>
        <end position="177"/>
    </location>
</feature>
<dbReference type="GO" id="GO:0008180">
    <property type="term" value="C:COP9 signalosome"/>
    <property type="evidence" value="ECO:0007669"/>
    <property type="project" value="UniProtKB-KW"/>
</dbReference>
<sequence length="197" mass="22873">MDFARLTEALDSESYENIADICDELMLQAAAEGISYQDEWPYTIHFLGYFYVDDINSARFLWKAIPSTIKENRPELVAVWKIGQKLWIRDHGGVYEAIDGFDWSQEVRGLLAAFSDLYRKRMFQLLVSAYSTISIHDTAHFLGMNEEEAKNYVTPQGWIVDVASQMFTVKKQQIATEQKLDSSKLQRLTEYVFHLEH</sequence>
<evidence type="ECO:0000259" key="6">
    <source>
        <dbReference type="Pfam" id="PF10075"/>
    </source>
</evidence>
<keyword evidence="5" id="KW-0539">Nucleus</keyword>
<dbReference type="InterPro" id="IPR033205">
    <property type="entry name" value="COP9_CSN8"/>
</dbReference>
<keyword evidence="8" id="KW-1185">Reference proteome</keyword>
<evidence type="ECO:0000313" key="7">
    <source>
        <dbReference type="EMBL" id="KAG6588823.1"/>
    </source>
</evidence>
<evidence type="ECO:0000256" key="3">
    <source>
        <dbReference type="ARBA" id="ARBA00022490"/>
    </source>
</evidence>
<dbReference type="InterPro" id="IPR033464">
    <property type="entry name" value="CSN8_PSD8_EIF3K"/>
</dbReference>
<dbReference type="Proteomes" id="UP000685013">
    <property type="component" value="Chromosome 11"/>
</dbReference>
<dbReference type="PANTHER" id="PTHR13339:SF0">
    <property type="entry name" value="COP9 SIGNALOSOME COMPLEX SUBUNIT 8"/>
    <property type="match status" value="1"/>
</dbReference>
<name>A0AAV6MZ08_9ROSI</name>